<feature type="transmembrane region" description="Helical" evidence="2">
    <location>
        <begin position="9"/>
        <end position="31"/>
    </location>
</feature>
<organism evidence="3 4">
    <name type="scientific">Catellatospora methionotrophica</name>
    <dbReference type="NCBI Taxonomy" id="121620"/>
    <lineage>
        <taxon>Bacteria</taxon>
        <taxon>Bacillati</taxon>
        <taxon>Actinomycetota</taxon>
        <taxon>Actinomycetes</taxon>
        <taxon>Micromonosporales</taxon>
        <taxon>Micromonosporaceae</taxon>
        <taxon>Catellatospora</taxon>
    </lineage>
</organism>
<dbReference type="InterPro" id="IPR045728">
    <property type="entry name" value="DUF6082"/>
</dbReference>
<dbReference type="Proteomes" id="UP000660339">
    <property type="component" value="Unassembled WGS sequence"/>
</dbReference>
<proteinExistence type="predicted"/>
<protein>
    <submittedName>
        <fullName evidence="3">Uncharacterized protein</fullName>
    </submittedName>
</protein>
<evidence type="ECO:0000256" key="1">
    <source>
        <dbReference type="SAM" id="MobiDB-lite"/>
    </source>
</evidence>
<name>A0A8J3LL44_9ACTN</name>
<evidence type="ECO:0000313" key="3">
    <source>
        <dbReference type="EMBL" id="GIG17151.1"/>
    </source>
</evidence>
<comment type="caution">
    <text evidence="3">The sequence shown here is derived from an EMBL/GenBank/DDBJ whole genome shotgun (WGS) entry which is preliminary data.</text>
</comment>
<evidence type="ECO:0000313" key="4">
    <source>
        <dbReference type="Proteomes" id="UP000660339"/>
    </source>
</evidence>
<dbReference type="Pfam" id="PF19560">
    <property type="entry name" value="DUF6082"/>
    <property type="match status" value="1"/>
</dbReference>
<dbReference type="RefSeq" id="WP_166380851.1">
    <property type="nucleotide sequence ID" value="NZ_BAAATT010000030.1"/>
</dbReference>
<feature type="transmembrane region" description="Helical" evidence="2">
    <location>
        <begin position="43"/>
        <end position="61"/>
    </location>
</feature>
<feature type="region of interest" description="Disordered" evidence="1">
    <location>
        <begin position="210"/>
        <end position="231"/>
    </location>
</feature>
<keyword evidence="2" id="KW-0812">Transmembrane</keyword>
<keyword evidence="2" id="KW-0472">Membrane</keyword>
<keyword evidence="2" id="KW-1133">Transmembrane helix</keyword>
<dbReference type="EMBL" id="BONJ01000030">
    <property type="protein sequence ID" value="GIG17151.1"/>
    <property type="molecule type" value="Genomic_DNA"/>
</dbReference>
<reference evidence="3" key="1">
    <citation type="submission" date="2021-01" db="EMBL/GenBank/DDBJ databases">
        <title>Whole genome shotgun sequence of Catellatospora methionotrophica NBRC 14553.</title>
        <authorList>
            <person name="Komaki H."/>
            <person name="Tamura T."/>
        </authorList>
    </citation>
    <scope>NUCLEOTIDE SEQUENCE</scope>
    <source>
        <strain evidence="3">NBRC 14553</strain>
    </source>
</reference>
<accession>A0A8J3LL44</accession>
<evidence type="ECO:0000256" key="2">
    <source>
        <dbReference type="SAM" id="Phobius"/>
    </source>
</evidence>
<gene>
    <name evidence="3" type="ORF">Cme02nite_54830</name>
</gene>
<dbReference type="AlphaFoldDB" id="A0A8J3LL44"/>
<keyword evidence="4" id="KW-1185">Reference proteome</keyword>
<sequence length="231" mass="25776">MLQVKRSTLVAISVISTAGFVATSSLLAVQARSALSMPGAEGVSALVAAIALCGVSVSLVLQHREHRTNLLYTMNQRQFELVKYTLENPALTYSWGEEGDDPNYRLRVFCNLICTHWLTLWRIRDIDELMLRASAERFFRGSVARAFWTDVGATWIRQPSRRDAYFMAVMTEELLKATMSGPAAVVPPAVPPVLPVRRGFYRSSRQFDSGMRLSESSGRGARRQAGWSSRT</sequence>